<reference evidence="1" key="1">
    <citation type="submission" date="2015-07" db="EMBL/GenBank/DDBJ databases">
        <title>Adaptation to a free-living lifestyle via gene acquisitions in the diplomonad Trepomonas sp. PC1.</title>
        <authorList>
            <person name="Xu F."/>
            <person name="Jerlstrom-Hultqvist J."/>
            <person name="Kolisko M."/>
            <person name="Simpson A.G.B."/>
            <person name="Roger A.J."/>
            <person name="Svard S.G."/>
            <person name="Andersson J.O."/>
        </authorList>
    </citation>
    <scope>NUCLEOTIDE SEQUENCE</scope>
    <source>
        <strain evidence="1">PC1</strain>
    </source>
</reference>
<dbReference type="EMBL" id="GDID01003707">
    <property type="protein sequence ID" value="JAP92899.1"/>
    <property type="molecule type" value="Transcribed_RNA"/>
</dbReference>
<evidence type="ECO:0000313" key="1">
    <source>
        <dbReference type="EMBL" id="JAP92899.1"/>
    </source>
</evidence>
<organism evidence="1">
    <name type="scientific">Trepomonas sp. PC1</name>
    <dbReference type="NCBI Taxonomy" id="1076344"/>
    <lineage>
        <taxon>Eukaryota</taxon>
        <taxon>Metamonada</taxon>
        <taxon>Diplomonadida</taxon>
        <taxon>Hexamitidae</taxon>
        <taxon>Hexamitinae</taxon>
        <taxon>Trepomonas</taxon>
    </lineage>
</organism>
<proteinExistence type="predicted"/>
<accession>A0A146KBZ8</accession>
<dbReference type="AlphaFoldDB" id="A0A146KBZ8"/>
<gene>
    <name evidence="1" type="ORF">TPC1_15009</name>
</gene>
<feature type="non-terminal residue" evidence="1">
    <location>
        <position position="228"/>
    </location>
</feature>
<sequence>MSAQTSPGFPGWTRYLQQQLLGSRKKKNLPKTRQKQKIPPLDLSQKVFVSSPLSWKGNAQTEPKNFQPTNFQNLDILDLQTGPADPSVNFQIFTYAQLKKSLLQINKRYTTREKAIELLKKENLENKFVPRVNLTVYQKTSPKSLLNIETKLKNWLQESNWYNLIMQHIPVDIGLLHAEINRDVKVTKVFLEEYLMREGVLCAFYEDKTVKKANTVQQNKTNTKNGIR</sequence>
<protein>
    <submittedName>
        <fullName evidence="1">Uncharacterized protein</fullName>
    </submittedName>
</protein>
<name>A0A146KBZ8_9EUKA</name>